<feature type="domain" description="C2H2-type" evidence="15">
    <location>
        <begin position="781"/>
        <end position="808"/>
    </location>
</feature>
<feature type="domain" description="C2H2-type" evidence="15">
    <location>
        <begin position="613"/>
        <end position="640"/>
    </location>
</feature>
<feature type="domain" description="C2H2-type" evidence="15">
    <location>
        <begin position="725"/>
        <end position="752"/>
    </location>
</feature>
<dbReference type="AlphaFoldDB" id="A0AAJ7SKJ8"/>
<dbReference type="SMART" id="SM00317">
    <property type="entry name" value="SET"/>
    <property type="match status" value="1"/>
</dbReference>
<feature type="compositionally biased region" description="Basic and acidic residues" evidence="14">
    <location>
        <begin position="895"/>
        <end position="914"/>
    </location>
</feature>
<dbReference type="GO" id="GO:0005654">
    <property type="term" value="C:nucleoplasm"/>
    <property type="evidence" value="ECO:0007669"/>
    <property type="project" value="TreeGrafter"/>
</dbReference>
<dbReference type="InterPro" id="IPR013087">
    <property type="entry name" value="Znf_C2H2_type"/>
</dbReference>
<dbReference type="InterPro" id="IPR046341">
    <property type="entry name" value="SET_dom_sf"/>
</dbReference>
<feature type="domain" description="C2H2-type" evidence="15">
    <location>
        <begin position="753"/>
        <end position="780"/>
    </location>
</feature>
<dbReference type="GO" id="GO:0002682">
    <property type="term" value="P:regulation of immune system process"/>
    <property type="evidence" value="ECO:0007669"/>
    <property type="project" value="TreeGrafter"/>
</dbReference>
<dbReference type="PROSITE" id="PS50806">
    <property type="entry name" value="KRAB_RELATED"/>
    <property type="match status" value="1"/>
</dbReference>
<dbReference type="Proteomes" id="UP001318040">
    <property type="component" value="Unplaced"/>
</dbReference>
<dbReference type="SUPFAM" id="SSF57667">
    <property type="entry name" value="beta-beta-alpha zinc fingers"/>
    <property type="match status" value="8"/>
</dbReference>
<dbReference type="FunFam" id="3.30.160.60:FF:002343">
    <property type="entry name" value="Zinc finger protein 33A"/>
    <property type="match status" value="6"/>
</dbReference>
<keyword evidence="6" id="KW-0479">Metal-binding</keyword>
<dbReference type="InterPro" id="IPR003655">
    <property type="entry name" value="aKRAB"/>
</dbReference>
<dbReference type="Pfam" id="PF21549">
    <property type="entry name" value="PRDM2_PR"/>
    <property type="match status" value="1"/>
</dbReference>
<accession>A0AAJ7SKJ8</accession>
<evidence type="ECO:0000256" key="10">
    <source>
        <dbReference type="ARBA" id="ARBA00023015"/>
    </source>
</evidence>
<evidence type="ECO:0000256" key="4">
    <source>
        <dbReference type="ARBA" id="ARBA00022679"/>
    </source>
</evidence>
<feature type="domain" description="C2H2-type" evidence="15">
    <location>
        <begin position="585"/>
        <end position="612"/>
    </location>
</feature>
<dbReference type="FunFam" id="3.30.160.60:FF:000446">
    <property type="entry name" value="Zinc finger protein"/>
    <property type="match status" value="4"/>
</dbReference>
<feature type="region of interest" description="Disordered" evidence="14">
    <location>
        <begin position="880"/>
        <end position="914"/>
    </location>
</feature>
<dbReference type="InterPro" id="IPR001214">
    <property type="entry name" value="SET_dom"/>
</dbReference>
<evidence type="ECO:0000256" key="11">
    <source>
        <dbReference type="ARBA" id="ARBA00023163"/>
    </source>
</evidence>
<comment type="subcellular location">
    <subcellularLocation>
        <location evidence="1">Nucleus</location>
    </subcellularLocation>
</comment>
<keyword evidence="11" id="KW-0804">Transcription</keyword>
<feature type="domain" description="C2H2-type" evidence="15">
    <location>
        <begin position="529"/>
        <end position="556"/>
    </location>
</feature>
<dbReference type="SUPFAM" id="SSF82199">
    <property type="entry name" value="SET domain"/>
    <property type="match status" value="1"/>
</dbReference>
<dbReference type="GO" id="GO:0032259">
    <property type="term" value="P:methylation"/>
    <property type="evidence" value="ECO:0007669"/>
    <property type="project" value="UniProtKB-KW"/>
</dbReference>
<feature type="domain" description="C2H2-type" evidence="15">
    <location>
        <begin position="557"/>
        <end position="584"/>
    </location>
</feature>
<evidence type="ECO:0000256" key="9">
    <source>
        <dbReference type="ARBA" id="ARBA00022833"/>
    </source>
</evidence>
<comment type="similarity">
    <text evidence="2">Belongs to the krueppel C2H2-type zinc-finger protein family.</text>
</comment>
<dbReference type="GO" id="GO:0042054">
    <property type="term" value="F:histone methyltransferase activity"/>
    <property type="evidence" value="ECO:0007669"/>
    <property type="project" value="InterPro"/>
</dbReference>
<evidence type="ECO:0000256" key="1">
    <source>
        <dbReference type="ARBA" id="ARBA00004123"/>
    </source>
</evidence>
<keyword evidence="10" id="KW-0805">Transcription regulation</keyword>
<dbReference type="PROSITE" id="PS00028">
    <property type="entry name" value="ZINC_FINGER_C2H2_1"/>
    <property type="match status" value="15"/>
</dbReference>
<feature type="domain" description="C2H2-type" evidence="15">
    <location>
        <begin position="837"/>
        <end position="864"/>
    </location>
</feature>
<evidence type="ECO:0000256" key="5">
    <source>
        <dbReference type="ARBA" id="ARBA00022691"/>
    </source>
</evidence>
<dbReference type="Gene3D" id="3.30.160.60">
    <property type="entry name" value="Classic Zinc Finger"/>
    <property type="match status" value="15"/>
</dbReference>
<dbReference type="CDD" id="cd19193">
    <property type="entry name" value="PR-SET_PRDM7_9"/>
    <property type="match status" value="1"/>
</dbReference>
<evidence type="ECO:0000256" key="6">
    <source>
        <dbReference type="ARBA" id="ARBA00022723"/>
    </source>
</evidence>
<evidence type="ECO:0000313" key="18">
    <source>
        <dbReference type="Proteomes" id="UP001318040"/>
    </source>
</evidence>
<proteinExistence type="inferred from homology"/>
<keyword evidence="5" id="KW-0949">S-adenosyl-L-methionine</keyword>
<feature type="domain" description="C2H2-type" evidence="15">
    <location>
        <begin position="441"/>
        <end position="469"/>
    </location>
</feature>
<dbReference type="Gene3D" id="2.170.270.10">
    <property type="entry name" value="SET domain"/>
    <property type="match status" value="1"/>
</dbReference>
<feature type="domain" description="C2H2-type" evidence="15">
    <location>
        <begin position="641"/>
        <end position="668"/>
    </location>
</feature>
<dbReference type="KEGG" id="pmrn:116937801"/>
<dbReference type="PROSITE" id="PS50157">
    <property type="entry name" value="ZINC_FINGER_C2H2_2"/>
    <property type="match status" value="16"/>
</dbReference>
<feature type="domain" description="C2H2-type" evidence="15">
    <location>
        <begin position="501"/>
        <end position="528"/>
    </location>
</feature>
<dbReference type="Pfam" id="PF00096">
    <property type="entry name" value="zf-C2H2"/>
    <property type="match status" value="14"/>
</dbReference>
<evidence type="ECO:0000256" key="12">
    <source>
        <dbReference type="ARBA" id="ARBA00023242"/>
    </source>
</evidence>
<dbReference type="GO" id="GO:0001227">
    <property type="term" value="F:DNA-binding transcription repressor activity, RNA polymerase II-specific"/>
    <property type="evidence" value="ECO:0007669"/>
    <property type="project" value="TreeGrafter"/>
</dbReference>
<gene>
    <name evidence="19" type="primary">LOC116937801</name>
</gene>
<dbReference type="GO" id="GO:0000978">
    <property type="term" value="F:RNA polymerase II cis-regulatory region sequence-specific DNA binding"/>
    <property type="evidence" value="ECO:0007669"/>
    <property type="project" value="TreeGrafter"/>
</dbReference>
<dbReference type="InterPro" id="IPR036236">
    <property type="entry name" value="Znf_C2H2_sf"/>
</dbReference>
<name>A0AAJ7SKJ8_PETMA</name>
<feature type="domain" description="C2H2-type" evidence="15">
    <location>
        <begin position="697"/>
        <end position="724"/>
    </location>
</feature>
<feature type="region of interest" description="Disordered" evidence="14">
    <location>
        <begin position="398"/>
        <end position="431"/>
    </location>
</feature>
<evidence type="ECO:0000256" key="7">
    <source>
        <dbReference type="ARBA" id="ARBA00022737"/>
    </source>
</evidence>
<feature type="domain" description="C2H2-type" evidence="15">
    <location>
        <begin position="865"/>
        <end position="892"/>
    </location>
</feature>
<evidence type="ECO:0000256" key="14">
    <source>
        <dbReference type="SAM" id="MobiDB-lite"/>
    </source>
</evidence>
<evidence type="ECO:0000313" key="19">
    <source>
        <dbReference type="RefSeq" id="XP_032800804.1"/>
    </source>
</evidence>
<keyword evidence="8 13" id="KW-0863">Zinc-finger</keyword>
<evidence type="ECO:0000259" key="15">
    <source>
        <dbReference type="PROSITE" id="PS50157"/>
    </source>
</evidence>
<dbReference type="InterPro" id="IPR044417">
    <property type="entry name" value="PRDM7_9_PR-SET"/>
</dbReference>
<sequence>MGDFRDIRGFFTKAEWGDLAECEKRRYRNIKQNHAVMLNLGMNPAQPEFMRARGKRRARGNGAECGRSSDSDEEWTGRRKRKEVAVHGGRRGGGGKRGGKGAASRWATVGESHARAAPSKRKTKAEALEYVWSILQGVEEEQQQEEEFRGFELREVHKARMAMFRLERRATACKEALRVVLQRIRGGSSVPPASSAQAAAVSLSARSRYGLRQRERKVYTEVEEPQDDDFFFCELCRDFYLGECSVHGPPEFIADTAVAPGVADRARLSLPQGLTVGASSIAGAGLGVWSNRKKLPKGVMFGPYQGEVSEENPVSEYCWLIYKNKKDREYVDAQDESKSNWMRFVNCARNEQEQNLVAFQHRGQIYYRTFRAVGPGSELLVWYGEEFAQELGIACEAGPSRRRSSSSSSELAPRATARDLQPVQPPPSEEHCGVGVEVTRLPCPACNRQFICLSSLEHHVQRRHPTKPSNKSHQCDQCPYSTDRKSSLKIHQRTHTGEKPFKCTVCEKAFAQLPDLHRHQRIHTGEKPFKCTVCEKAFAQLPDLHRHQRTHTGEKPFTCTVCEKTFARLSTLHKHQRTHTGEKPFKCTVCEKAFADLSSLHSHQRTHTGEKPFKCTVCEKAFAQLPALHSHQRTHTGEKPFTCTVCEKTFARLSTLHKHQRTHTGEKPFKCTVCEKAFADLSSLHSHQRTHTGEKPFKCTVCEKAFAWLSALHSHQRTHTGEKPFKCTVCEKAFADLSSLHSHQRTHTGEKPFKCTVCEKAFAWLSALHSHQRTHTGEKPFKCTVCEKAFAQLAHLHSHQRTHTGEKPFKCTVCEKAFAWLSTLHSHQRTHTGEKPFKCTVCEKAFERPSTLHRHQRTHTGEKPFKCTVCEKAFAHLSHLHRHQRTHTGQNAFSHPRENRKVSHPEHKAHSAEL</sequence>
<evidence type="ECO:0000256" key="13">
    <source>
        <dbReference type="PROSITE-ProRule" id="PRU00042"/>
    </source>
</evidence>
<feature type="domain" description="KRAB-related" evidence="17">
    <location>
        <begin position="1"/>
        <end position="62"/>
    </location>
</feature>
<keyword evidence="3" id="KW-0489">Methyltransferase</keyword>
<dbReference type="RefSeq" id="XP_032800804.1">
    <property type="nucleotide sequence ID" value="XM_032944913.1"/>
</dbReference>
<dbReference type="PROSITE" id="PS50280">
    <property type="entry name" value="SET"/>
    <property type="match status" value="1"/>
</dbReference>
<protein>
    <submittedName>
        <fullName evidence="19">Histone-lysine N-methyltransferase PRDM9-like</fullName>
    </submittedName>
</protein>
<feature type="compositionally biased region" description="Basic residues" evidence="14">
    <location>
        <begin position="78"/>
        <end position="99"/>
    </location>
</feature>
<feature type="domain" description="C2H2-type" evidence="15">
    <location>
        <begin position="669"/>
        <end position="696"/>
    </location>
</feature>
<dbReference type="GO" id="GO:0001817">
    <property type="term" value="P:regulation of cytokine production"/>
    <property type="evidence" value="ECO:0007669"/>
    <property type="project" value="TreeGrafter"/>
</dbReference>
<evidence type="ECO:0000259" key="16">
    <source>
        <dbReference type="PROSITE" id="PS50280"/>
    </source>
</evidence>
<evidence type="ECO:0000256" key="8">
    <source>
        <dbReference type="ARBA" id="ARBA00022771"/>
    </source>
</evidence>
<feature type="domain" description="SET" evidence="16">
    <location>
        <begin position="272"/>
        <end position="384"/>
    </location>
</feature>
<keyword evidence="7" id="KW-0677">Repeat</keyword>
<evidence type="ECO:0000256" key="2">
    <source>
        <dbReference type="ARBA" id="ARBA00006991"/>
    </source>
</evidence>
<feature type="domain" description="C2H2-type" evidence="15">
    <location>
        <begin position="473"/>
        <end position="500"/>
    </location>
</feature>
<keyword evidence="4" id="KW-0808">Transferase</keyword>
<feature type="domain" description="C2H2-type" evidence="15">
    <location>
        <begin position="809"/>
        <end position="836"/>
    </location>
</feature>
<keyword evidence="12" id="KW-0539">Nucleus</keyword>
<keyword evidence="18" id="KW-1185">Reference proteome</keyword>
<evidence type="ECO:0000259" key="17">
    <source>
        <dbReference type="PROSITE" id="PS50806"/>
    </source>
</evidence>
<organism evidence="18 19">
    <name type="scientific">Petromyzon marinus</name>
    <name type="common">Sea lamprey</name>
    <dbReference type="NCBI Taxonomy" id="7757"/>
    <lineage>
        <taxon>Eukaryota</taxon>
        <taxon>Metazoa</taxon>
        <taxon>Chordata</taxon>
        <taxon>Craniata</taxon>
        <taxon>Vertebrata</taxon>
        <taxon>Cyclostomata</taxon>
        <taxon>Hyperoartia</taxon>
        <taxon>Petromyzontiformes</taxon>
        <taxon>Petromyzontidae</taxon>
        <taxon>Petromyzon</taxon>
    </lineage>
</organism>
<dbReference type="GO" id="GO:0008270">
    <property type="term" value="F:zinc ion binding"/>
    <property type="evidence" value="ECO:0007669"/>
    <property type="project" value="UniProtKB-KW"/>
</dbReference>
<dbReference type="FunFam" id="3.30.160.60:FF:000514">
    <property type="entry name" value="Uncharacterized protein"/>
    <property type="match status" value="2"/>
</dbReference>
<evidence type="ECO:0000256" key="3">
    <source>
        <dbReference type="ARBA" id="ARBA00022603"/>
    </source>
</evidence>
<feature type="region of interest" description="Disordered" evidence="14">
    <location>
        <begin position="54"/>
        <end position="120"/>
    </location>
</feature>
<keyword evidence="9" id="KW-0862">Zinc</keyword>
<dbReference type="SMART" id="SM00355">
    <property type="entry name" value="ZnF_C2H2"/>
    <property type="match status" value="16"/>
</dbReference>
<dbReference type="FunFam" id="3.30.160.60:FF:000710">
    <property type="entry name" value="Zinc finger protein 768"/>
    <property type="match status" value="3"/>
</dbReference>
<dbReference type="PANTHER" id="PTHR24399">
    <property type="entry name" value="ZINC FINGER AND BTB DOMAIN-CONTAINING"/>
    <property type="match status" value="1"/>
</dbReference>
<dbReference type="PANTHER" id="PTHR24399:SF54">
    <property type="entry name" value="GASTRULA ZINC FINGER PROTEIN XLCGF26.1-LIKE-RELATED"/>
    <property type="match status" value="1"/>
</dbReference>
<reference evidence="19" key="1">
    <citation type="submission" date="2025-08" db="UniProtKB">
        <authorList>
            <consortium name="RefSeq"/>
        </authorList>
    </citation>
    <scope>IDENTIFICATION</scope>
    <source>
        <tissue evidence="19">Sperm</tissue>
    </source>
</reference>